<dbReference type="InterPro" id="IPR002156">
    <property type="entry name" value="RNaseH_domain"/>
</dbReference>
<proteinExistence type="predicted"/>
<accession>A0ABD3A6R0</accession>
<dbReference type="AlphaFoldDB" id="A0ABD3A6R0"/>
<gene>
    <name evidence="2" type="ORF">ACH5RR_012035</name>
</gene>
<keyword evidence="3" id="KW-1185">Reference proteome</keyword>
<reference evidence="2 3" key="1">
    <citation type="submission" date="2024-11" db="EMBL/GenBank/DDBJ databases">
        <title>A near-complete genome assembly of Cinchona calisaya.</title>
        <authorList>
            <person name="Lian D.C."/>
            <person name="Zhao X.W."/>
            <person name="Wei L."/>
        </authorList>
    </citation>
    <scope>NUCLEOTIDE SEQUENCE [LARGE SCALE GENOMIC DNA]</scope>
    <source>
        <tissue evidence="2">Nenye</tissue>
    </source>
</reference>
<evidence type="ECO:0000313" key="3">
    <source>
        <dbReference type="Proteomes" id="UP001630127"/>
    </source>
</evidence>
<name>A0ABD3A6R0_9GENT</name>
<dbReference type="Proteomes" id="UP001630127">
    <property type="component" value="Unassembled WGS sequence"/>
</dbReference>
<evidence type="ECO:0000259" key="1">
    <source>
        <dbReference type="Pfam" id="PF13456"/>
    </source>
</evidence>
<comment type="caution">
    <text evidence="2">The sequence shown here is derived from an EMBL/GenBank/DDBJ whole genome shotgun (WGS) entry which is preliminary data.</text>
</comment>
<protein>
    <recommendedName>
        <fullName evidence="1">RNase H type-1 domain-containing protein</fullName>
    </recommendedName>
</protein>
<dbReference type="Pfam" id="PF13456">
    <property type="entry name" value="RVT_3"/>
    <property type="match status" value="1"/>
</dbReference>
<feature type="domain" description="RNase H type-1" evidence="1">
    <location>
        <begin position="71"/>
        <end position="164"/>
    </location>
</feature>
<feature type="non-terminal residue" evidence="2">
    <location>
        <position position="1"/>
    </location>
</feature>
<evidence type="ECO:0000313" key="2">
    <source>
        <dbReference type="EMBL" id="KAL3527379.1"/>
    </source>
</evidence>
<sequence length="166" mass="19143">YIKEIISVIFVAKGKKQSSILCLIVLWPRMCREIPWYSGKDLTEIDIISGTERCVKLNTSTILGAHKRKESSAFATRDHEGRLIVVRGWLNQNVKVKNLLEAETILLALQFAKDEGWRNVEVQAECAHLVNELKRKNSRDKELELLLDDIICLSDWFCKCSFTFFV</sequence>
<organism evidence="2 3">
    <name type="scientific">Cinchona calisaya</name>
    <dbReference type="NCBI Taxonomy" id="153742"/>
    <lineage>
        <taxon>Eukaryota</taxon>
        <taxon>Viridiplantae</taxon>
        <taxon>Streptophyta</taxon>
        <taxon>Embryophyta</taxon>
        <taxon>Tracheophyta</taxon>
        <taxon>Spermatophyta</taxon>
        <taxon>Magnoliopsida</taxon>
        <taxon>eudicotyledons</taxon>
        <taxon>Gunneridae</taxon>
        <taxon>Pentapetalae</taxon>
        <taxon>asterids</taxon>
        <taxon>lamiids</taxon>
        <taxon>Gentianales</taxon>
        <taxon>Rubiaceae</taxon>
        <taxon>Cinchonoideae</taxon>
        <taxon>Cinchoneae</taxon>
        <taxon>Cinchona</taxon>
    </lineage>
</organism>
<dbReference type="EMBL" id="JBJUIK010000005">
    <property type="protein sequence ID" value="KAL3527379.1"/>
    <property type="molecule type" value="Genomic_DNA"/>
</dbReference>